<dbReference type="InterPro" id="IPR002501">
    <property type="entry name" value="PsdUridine_synth_N"/>
</dbReference>
<dbReference type="Gene3D" id="3.30.2350.10">
    <property type="entry name" value="Pseudouridine synthase"/>
    <property type="match status" value="1"/>
</dbReference>
<dbReference type="PANTHER" id="PTHR13767:SF2">
    <property type="entry name" value="PSEUDOURIDYLATE SYNTHASE TRUB1"/>
    <property type="match status" value="1"/>
</dbReference>
<organism evidence="8 9">
    <name type="scientific">Marinicauda pacifica</name>
    <dbReference type="NCBI Taxonomy" id="1133559"/>
    <lineage>
        <taxon>Bacteria</taxon>
        <taxon>Pseudomonadati</taxon>
        <taxon>Pseudomonadota</taxon>
        <taxon>Alphaproteobacteria</taxon>
        <taxon>Maricaulales</taxon>
        <taxon>Maricaulaceae</taxon>
        <taxon>Marinicauda</taxon>
    </lineage>
</organism>
<dbReference type="HAMAP" id="MF_01080">
    <property type="entry name" value="TruB_bact"/>
    <property type="match status" value="1"/>
</dbReference>
<evidence type="ECO:0000256" key="1">
    <source>
        <dbReference type="ARBA" id="ARBA00000385"/>
    </source>
</evidence>
<dbReference type="NCBIfam" id="TIGR00431">
    <property type="entry name" value="TruB"/>
    <property type="match status" value="1"/>
</dbReference>
<accession>A0A4S2H9J0</accession>
<comment type="caution">
    <text evidence="8">The sequence shown here is derived from an EMBL/GenBank/DDBJ whole genome shotgun (WGS) entry which is preliminary data.</text>
</comment>
<gene>
    <name evidence="5 8" type="primary">truB</name>
    <name evidence="8" type="ORF">E5162_12925</name>
</gene>
<dbReference type="AlphaFoldDB" id="A0A4S2H9J0"/>
<evidence type="ECO:0000313" key="9">
    <source>
        <dbReference type="Proteomes" id="UP000305451"/>
    </source>
</evidence>
<protein>
    <recommendedName>
        <fullName evidence="5">tRNA pseudouridine synthase B</fullName>
        <ecNumber evidence="5">5.4.99.25</ecNumber>
    </recommendedName>
    <alternativeName>
        <fullName evidence="5">tRNA pseudouridine(55) synthase</fullName>
        <shortName evidence="5">Psi55 synthase</shortName>
    </alternativeName>
    <alternativeName>
        <fullName evidence="5">tRNA pseudouridylate synthase</fullName>
    </alternativeName>
    <alternativeName>
        <fullName evidence="5">tRNA-uridine isomerase</fullName>
    </alternativeName>
</protein>
<comment type="catalytic activity">
    <reaction evidence="1 5">
        <text>uridine(55) in tRNA = pseudouridine(55) in tRNA</text>
        <dbReference type="Rhea" id="RHEA:42532"/>
        <dbReference type="Rhea" id="RHEA-COMP:10101"/>
        <dbReference type="Rhea" id="RHEA-COMP:10102"/>
        <dbReference type="ChEBI" id="CHEBI:65314"/>
        <dbReference type="ChEBI" id="CHEBI:65315"/>
        <dbReference type="EC" id="5.4.99.25"/>
    </reaction>
</comment>
<evidence type="ECO:0000313" key="8">
    <source>
        <dbReference type="EMBL" id="TGY92530.1"/>
    </source>
</evidence>
<keyword evidence="9" id="KW-1185">Reference proteome</keyword>
<dbReference type="PANTHER" id="PTHR13767">
    <property type="entry name" value="TRNA-PSEUDOURIDINE SYNTHASE"/>
    <property type="match status" value="1"/>
</dbReference>
<sequence>MARRKKGRPVHGWINLDKPLDMTSTQAVSAVRRIFDAKKAGHAGTLDPLASGVLPIALGEATKTVPFAQEAGKVYRFTVRWGEETTTFDAEGEVVRDSPVRPDEEALRAALPAFTGTIEQIPPAYSAIKVDGERAYDLARAGETVELQAREIEISHLHLLGMPEADLAVLEMGCGKGAYVRALARDLAAELGTVAHVAALRRVKVGPFDAANSITLDGLRALAEEGRADEALLPLETALAELPSVAVTEDEVFELRQGRAIVLLPNAAQSLKAARQPREIAGKDYSRAALAMGHDRAIAIGEAKAGRFAPVRVFQWG</sequence>
<keyword evidence="3 5" id="KW-0819">tRNA processing</keyword>
<comment type="function">
    <text evidence="5">Responsible for synthesis of pseudouridine from uracil-55 in the psi GC loop of transfer RNAs.</text>
</comment>
<dbReference type="CDD" id="cd02573">
    <property type="entry name" value="PseudoU_synth_EcTruB"/>
    <property type="match status" value="1"/>
</dbReference>
<evidence type="ECO:0000256" key="5">
    <source>
        <dbReference type="HAMAP-Rule" id="MF_01080"/>
    </source>
</evidence>
<proteinExistence type="inferred from homology"/>
<feature type="domain" description="tRNA pseudouridylate synthase B C-terminal" evidence="7">
    <location>
        <begin position="181"/>
        <end position="239"/>
    </location>
</feature>
<feature type="active site" description="Nucleophile" evidence="5">
    <location>
        <position position="47"/>
    </location>
</feature>
<evidence type="ECO:0000256" key="2">
    <source>
        <dbReference type="ARBA" id="ARBA00005642"/>
    </source>
</evidence>
<dbReference type="GO" id="GO:0031119">
    <property type="term" value="P:tRNA pseudouridine synthesis"/>
    <property type="evidence" value="ECO:0007669"/>
    <property type="project" value="UniProtKB-UniRule"/>
</dbReference>
<dbReference type="Pfam" id="PF16198">
    <property type="entry name" value="TruB_C_2"/>
    <property type="match status" value="1"/>
</dbReference>
<dbReference type="Proteomes" id="UP000305451">
    <property type="component" value="Unassembled WGS sequence"/>
</dbReference>
<dbReference type="EMBL" id="SRXV01000003">
    <property type="protein sequence ID" value="TGY92530.1"/>
    <property type="molecule type" value="Genomic_DNA"/>
</dbReference>
<comment type="similarity">
    <text evidence="2 5">Belongs to the pseudouridine synthase TruB family. Type 1 subfamily.</text>
</comment>
<dbReference type="RefSeq" id="WP_135945665.1">
    <property type="nucleotide sequence ID" value="NZ_BMEI01000003.1"/>
</dbReference>
<dbReference type="SUPFAM" id="SSF55120">
    <property type="entry name" value="Pseudouridine synthase"/>
    <property type="match status" value="1"/>
</dbReference>
<reference evidence="8 9" key="1">
    <citation type="journal article" date="2013" name="Int. J. Syst. Evol. Microbiol.">
        <title>Marinicauda pacifica gen. nov., sp. nov., a prosthecate alphaproteobacterium of the family Hyphomonadaceae isolated from deep seawater.</title>
        <authorList>
            <person name="Zhang X.Y."/>
            <person name="Li G.W."/>
            <person name="Wang C.S."/>
            <person name="Zhang Y.J."/>
            <person name="Xu X.W."/>
            <person name="Li H."/>
            <person name="Liu A."/>
            <person name="Liu C."/>
            <person name="Xie B.B."/>
            <person name="Qin Q.L."/>
            <person name="Xu Z."/>
            <person name="Chen X.L."/>
            <person name="Zhou B.C."/>
            <person name="Zhang Y.Z."/>
        </authorList>
    </citation>
    <scope>NUCLEOTIDE SEQUENCE [LARGE SCALE GENOMIC DNA]</scope>
    <source>
        <strain evidence="8 9">P-1 km-3</strain>
    </source>
</reference>
<dbReference type="GO" id="GO:0160148">
    <property type="term" value="F:tRNA pseudouridine(55) synthase activity"/>
    <property type="evidence" value="ECO:0007669"/>
    <property type="project" value="UniProtKB-EC"/>
</dbReference>
<evidence type="ECO:0000259" key="6">
    <source>
        <dbReference type="Pfam" id="PF01509"/>
    </source>
</evidence>
<dbReference type="Pfam" id="PF01509">
    <property type="entry name" value="TruB_N"/>
    <property type="match status" value="1"/>
</dbReference>
<dbReference type="InterPro" id="IPR032819">
    <property type="entry name" value="TruB_C"/>
</dbReference>
<dbReference type="GO" id="GO:1990481">
    <property type="term" value="P:mRNA pseudouridine synthesis"/>
    <property type="evidence" value="ECO:0007669"/>
    <property type="project" value="TreeGrafter"/>
</dbReference>
<dbReference type="GO" id="GO:0003723">
    <property type="term" value="F:RNA binding"/>
    <property type="evidence" value="ECO:0007669"/>
    <property type="project" value="InterPro"/>
</dbReference>
<evidence type="ECO:0000256" key="3">
    <source>
        <dbReference type="ARBA" id="ARBA00022694"/>
    </source>
</evidence>
<dbReference type="OrthoDB" id="9802309at2"/>
<evidence type="ECO:0000256" key="4">
    <source>
        <dbReference type="ARBA" id="ARBA00023235"/>
    </source>
</evidence>
<name>A0A4S2H9J0_9PROT</name>
<feature type="domain" description="Pseudouridine synthase II N-terminal" evidence="6">
    <location>
        <begin position="32"/>
        <end position="180"/>
    </location>
</feature>
<dbReference type="InterPro" id="IPR020103">
    <property type="entry name" value="PsdUridine_synth_cat_dom_sf"/>
</dbReference>
<evidence type="ECO:0000259" key="7">
    <source>
        <dbReference type="Pfam" id="PF16198"/>
    </source>
</evidence>
<keyword evidence="4 5" id="KW-0413">Isomerase</keyword>
<dbReference type="EC" id="5.4.99.25" evidence="5"/>
<dbReference type="InterPro" id="IPR014780">
    <property type="entry name" value="tRNA_psdUridine_synth_TruB"/>
</dbReference>